<organism evidence="2 3">
    <name type="scientific">Geosporobacter ferrireducens</name>
    <dbReference type="NCBI Taxonomy" id="1424294"/>
    <lineage>
        <taxon>Bacteria</taxon>
        <taxon>Bacillati</taxon>
        <taxon>Bacillota</taxon>
        <taxon>Clostridia</taxon>
        <taxon>Peptostreptococcales</taxon>
        <taxon>Thermotaleaceae</taxon>
        <taxon>Geosporobacter</taxon>
    </lineage>
</organism>
<protein>
    <submittedName>
        <fullName evidence="2">Sugar phosphate isomerase</fullName>
    </submittedName>
</protein>
<feature type="domain" description="Xylose isomerase-like TIM barrel" evidence="1">
    <location>
        <begin position="31"/>
        <end position="242"/>
    </location>
</feature>
<dbReference type="Gene3D" id="3.20.20.150">
    <property type="entry name" value="Divalent-metal-dependent TIM barrel enzymes"/>
    <property type="match status" value="1"/>
</dbReference>
<reference evidence="2 3" key="1">
    <citation type="submission" date="2016-09" db="EMBL/GenBank/DDBJ databases">
        <title>Genomic analysis reveals versatility of anaerobic energy metabolism of Geosporobacter ferrireducens IRF9 of phylum Firmicutes.</title>
        <authorList>
            <person name="Kim S.-J."/>
        </authorList>
    </citation>
    <scope>NUCLEOTIDE SEQUENCE [LARGE SCALE GENOMIC DNA]</scope>
    <source>
        <strain evidence="2 3">IRF9</strain>
    </source>
</reference>
<dbReference type="SUPFAM" id="SSF51658">
    <property type="entry name" value="Xylose isomerase-like"/>
    <property type="match status" value="1"/>
</dbReference>
<keyword evidence="2" id="KW-0413">Isomerase</keyword>
<dbReference type="Proteomes" id="UP000095743">
    <property type="component" value="Chromosome"/>
</dbReference>
<dbReference type="RefSeq" id="WP_069979364.1">
    <property type="nucleotide sequence ID" value="NZ_CP017269.1"/>
</dbReference>
<gene>
    <name evidence="2" type="ORF">Gferi_19265</name>
</gene>
<dbReference type="EMBL" id="CP017269">
    <property type="protein sequence ID" value="AOT71480.1"/>
    <property type="molecule type" value="Genomic_DNA"/>
</dbReference>
<name>A0A1D8GKP5_9FIRM</name>
<proteinExistence type="predicted"/>
<dbReference type="GO" id="GO:0016853">
    <property type="term" value="F:isomerase activity"/>
    <property type="evidence" value="ECO:0007669"/>
    <property type="project" value="UniProtKB-KW"/>
</dbReference>
<evidence type="ECO:0000313" key="2">
    <source>
        <dbReference type="EMBL" id="AOT71480.1"/>
    </source>
</evidence>
<accession>A0A1D8GKP5</accession>
<keyword evidence="3" id="KW-1185">Reference proteome</keyword>
<dbReference type="OrthoDB" id="9801960at2"/>
<dbReference type="Pfam" id="PF01261">
    <property type="entry name" value="AP_endonuc_2"/>
    <property type="match status" value="1"/>
</dbReference>
<evidence type="ECO:0000259" key="1">
    <source>
        <dbReference type="Pfam" id="PF01261"/>
    </source>
</evidence>
<dbReference type="InterPro" id="IPR013022">
    <property type="entry name" value="Xyl_isomerase-like_TIM-brl"/>
</dbReference>
<dbReference type="InterPro" id="IPR036237">
    <property type="entry name" value="Xyl_isomerase-like_sf"/>
</dbReference>
<dbReference type="AlphaFoldDB" id="A0A1D8GKP5"/>
<dbReference type="STRING" id="1424294.Gferi_19265"/>
<dbReference type="KEGG" id="gfe:Gferi_19265"/>
<evidence type="ECO:0000313" key="3">
    <source>
        <dbReference type="Proteomes" id="UP000095743"/>
    </source>
</evidence>
<sequence>MNIYISTNLYPANELEQIFQLMERIQDEAVGIELFPEWHDSRFADTLSKNLDRFKAYPSALHGPYYYTEHAKKKGCTEYETAKAYFIKTLELAKELNSKYIVYHHNNCPVNPENRDEILKNSVENLLELDALAKDYHVAIVVENAGVLSRGNMLFDESQFIELAKNMDNRILIDIGHAFANNWNLDYVISALKDKIVSYHLHNNDGVEDHHNRIRDGKFNINDFFESYKKYTPKADLVIEYGKGCREDMEGILKDVYEIRETLGLPNLCKGSLT</sequence>